<name>A0ABS8HYK0_9FIRM</name>
<feature type="chain" id="PRO_5047449324" description="PDZ domain-containing protein" evidence="1">
    <location>
        <begin position="24"/>
        <end position="462"/>
    </location>
</feature>
<sequence>MLKKCVRLVLCLTLCSILQIGFAKEYLPEVFEYMQNDGTVILYAGRVSEDPAVEFNRIFKADGEQYNALRIATSRANSENMNVDLILDGISYPLSIIEDARKDPLPPKLQQKWYKVSNELEEQLQKVQTISVRIHLSNGKSDNKDIKRTALQSLKFIASVHTIDDAKAYVKSIDKATEFRIFIPNKKPADIAPALIYQANYYPLGKFNNSDYYQAKFSNDWTTGSFEDTDYIYETYMFPYIWSELKEEKDGTRVSLNLFKKIYHYSKVTDKFTGVSFTRLSSINYELMKPSDKLHSQGQYELNMWAYYLRNIYTDLYGTYSYGLKWDMIPKKNSTEQERRDNWSTTPYFITSVDGDDFKELRDISAGDQLIAINGKATDAMYFYQTLMETEYAGNPVVFTLRNKDAIEKEVTITPTFTPTIKQINYLEILNKDKRQLKHVDLYEGYPYDYFRTYDPLGQGDV</sequence>
<organism evidence="2 3">
    <name type="scientific">Pelosinus baikalensis</name>
    <dbReference type="NCBI Taxonomy" id="2892015"/>
    <lineage>
        <taxon>Bacteria</taxon>
        <taxon>Bacillati</taxon>
        <taxon>Bacillota</taxon>
        <taxon>Negativicutes</taxon>
        <taxon>Selenomonadales</taxon>
        <taxon>Sporomusaceae</taxon>
        <taxon>Pelosinus</taxon>
    </lineage>
</organism>
<evidence type="ECO:0008006" key="4">
    <source>
        <dbReference type="Google" id="ProtNLM"/>
    </source>
</evidence>
<evidence type="ECO:0000313" key="2">
    <source>
        <dbReference type="EMBL" id="MCC5468246.1"/>
    </source>
</evidence>
<comment type="caution">
    <text evidence="2">The sequence shown here is derived from an EMBL/GenBank/DDBJ whole genome shotgun (WGS) entry which is preliminary data.</text>
</comment>
<accession>A0ABS8HYK0</accession>
<dbReference type="InterPro" id="IPR036034">
    <property type="entry name" value="PDZ_sf"/>
</dbReference>
<keyword evidence="1" id="KW-0732">Signal</keyword>
<reference evidence="2" key="1">
    <citation type="submission" date="2021-11" db="EMBL/GenBank/DDBJ databases">
        <title>Description of a new species Pelosinus isolated from the bottom sediments of Lake Baikal.</title>
        <authorList>
            <person name="Zakharyuk A."/>
        </authorList>
    </citation>
    <scope>NUCLEOTIDE SEQUENCE</scope>
    <source>
        <strain evidence="2">Bkl1</strain>
    </source>
</reference>
<dbReference type="SUPFAM" id="SSF50156">
    <property type="entry name" value="PDZ domain-like"/>
    <property type="match status" value="1"/>
</dbReference>
<keyword evidence="3" id="KW-1185">Reference proteome</keyword>
<dbReference type="EMBL" id="JAJHJB010000054">
    <property type="protein sequence ID" value="MCC5468246.1"/>
    <property type="molecule type" value="Genomic_DNA"/>
</dbReference>
<dbReference type="RefSeq" id="WP_229537112.1">
    <property type="nucleotide sequence ID" value="NZ_JAJHJB010000054.1"/>
</dbReference>
<evidence type="ECO:0000256" key="1">
    <source>
        <dbReference type="SAM" id="SignalP"/>
    </source>
</evidence>
<protein>
    <recommendedName>
        <fullName evidence="4">PDZ domain-containing protein</fullName>
    </recommendedName>
</protein>
<proteinExistence type="predicted"/>
<gene>
    <name evidence="2" type="ORF">LMF89_23185</name>
</gene>
<evidence type="ECO:0000313" key="3">
    <source>
        <dbReference type="Proteomes" id="UP001165492"/>
    </source>
</evidence>
<feature type="signal peptide" evidence="1">
    <location>
        <begin position="1"/>
        <end position="23"/>
    </location>
</feature>
<dbReference type="Proteomes" id="UP001165492">
    <property type="component" value="Unassembled WGS sequence"/>
</dbReference>